<dbReference type="EMBL" id="LT854255">
    <property type="protein sequence ID" value="SMR48990.1"/>
    <property type="molecule type" value="Genomic_DNA"/>
</dbReference>
<sequence>MDSLRSYLRSLLPSTGTPIQGTGLYTLETLLGLFSAVAGEMEDDMLVLLLCFAYPDLWSADSLPEYVRSITAKIADQASDTMEEELAQAQSAMDIVRVAAEACRARDGAMRKWSPQFVAGVGGKVLGV</sequence>
<organism evidence="1 2">
    <name type="scientific">Zymoseptoria tritici ST99CH_1E4</name>
    <dbReference type="NCBI Taxonomy" id="1276532"/>
    <lineage>
        <taxon>Eukaryota</taxon>
        <taxon>Fungi</taxon>
        <taxon>Dikarya</taxon>
        <taxon>Ascomycota</taxon>
        <taxon>Pezizomycotina</taxon>
        <taxon>Dothideomycetes</taxon>
        <taxon>Dothideomycetidae</taxon>
        <taxon>Mycosphaerellales</taxon>
        <taxon>Mycosphaerellaceae</taxon>
        <taxon>Zymoseptoria</taxon>
    </lineage>
</organism>
<evidence type="ECO:0000313" key="2">
    <source>
        <dbReference type="Proteomes" id="UP000245764"/>
    </source>
</evidence>
<accession>A0A2H1G617</accession>
<gene>
    <name evidence="1" type="ORF">ZT1E4_G4382</name>
</gene>
<proteinExistence type="predicted"/>
<evidence type="ECO:0000313" key="1">
    <source>
        <dbReference type="EMBL" id="SMR48990.1"/>
    </source>
</evidence>
<name>A0A2H1G617_ZYMTR</name>
<dbReference type="Proteomes" id="UP000245764">
    <property type="component" value="Chromosome 3"/>
</dbReference>
<protein>
    <submittedName>
        <fullName evidence="1">Uncharacterized protein</fullName>
    </submittedName>
</protein>
<reference evidence="2" key="1">
    <citation type="submission" date="2017-05" db="EMBL/GenBank/DDBJ databases">
        <authorList>
            <person name="Song R."/>
            <person name="Chenine A.L."/>
            <person name="Ruprecht R.M."/>
        </authorList>
    </citation>
    <scope>NUCLEOTIDE SEQUENCE [LARGE SCALE GENOMIC DNA]</scope>
</reference>
<dbReference type="AlphaFoldDB" id="A0A2H1G617"/>